<dbReference type="Pfam" id="PF13307">
    <property type="entry name" value="Helicase_C_2"/>
    <property type="match status" value="1"/>
</dbReference>
<evidence type="ECO:0000256" key="2">
    <source>
        <dbReference type="ARBA" id="ARBA00022485"/>
    </source>
</evidence>
<dbReference type="AlphaFoldDB" id="A0AAJ7S0K8"/>
<evidence type="ECO:0000256" key="1">
    <source>
        <dbReference type="ARBA" id="ARBA00004123"/>
    </source>
</evidence>
<keyword evidence="14" id="KW-0539">Nucleus</keyword>
<evidence type="ECO:0000259" key="17">
    <source>
        <dbReference type="PROSITE" id="PS51193"/>
    </source>
</evidence>
<keyword evidence="9" id="KW-0408">Iron</keyword>
<dbReference type="GO" id="GO:0006281">
    <property type="term" value="P:DNA repair"/>
    <property type="evidence" value="ECO:0007669"/>
    <property type="project" value="UniProtKB-KW"/>
</dbReference>
<sequence length="639" mass="72795">MTDVTINNVVVSFPFKPYRVQEEYMAKVIECLQNSKNGVLESPTGTGKTLSLLCSSLSWLLTKKAQLQAESLVGAIEKPDFGGHFFKQLSNGLKDGAGDQSPNLNWAAPKIIYASRTHSQLSQAMQELKKTTYKHVSTAVTGSRDQLCIHLEISKETNSANKIYMCHSKVKSTTLYNILKYVQFAFSFRNDPKYIASLGRTIFNFSCLIPHGILVFFPSYPIMKKCKEEWQNMGLWTKIADRKPIYVEPQQKDGFLNVMNEYCEKIRDPACKGALFMAVCRGKVSEGLDFANANGRAVLITGLPFPPFKDPRVILKQRYLEEIRKEDRGVIIYSYYVCVYETSFSNSIGRIIRHKNDYGAIILCDCRFDNLSFKQQLSAWIKPHIRKFTNFGSVVKELKDFFKYAEYTYPQPNTSLTSFKNNGLLAATSASFDATSSRTAKSGSKRDIETSIEDTFNIDSYANNENDKKSPEEKKDLFEMLDIESKPVINFSNCKLKENQSTCELTKNVGEPAAKRRKLKILPVEFNERLSAPSTSTLSLDANSEQTFEEITDETDKRALGKAYVKEVKRYLSESDFKIFTGMIRDYTKTGNLDELLIILQSLFSSDTGLQHLFRGFRHFLKKHHILKFENQCTLMKKI</sequence>
<keyword evidence="4" id="KW-0547">Nucleotide-binding</keyword>
<dbReference type="Pfam" id="PF06733">
    <property type="entry name" value="DEAD_2"/>
    <property type="match status" value="1"/>
</dbReference>
<dbReference type="GO" id="GO:0010569">
    <property type="term" value="P:regulation of double-strand break repair via homologous recombination"/>
    <property type="evidence" value="ECO:0007669"/>
    <property type="project" value="TreeGrafter"/>
</dbReference>
<dbReference type="GO" id="GO:1904430">
    <property type="term" value="P:negative regulation of t-circle formation"/>
    <property type="evidence" value="ECO:0007669"/>
    <property type="project" value="TreeGrafter"/>
</dbReference>
<dbReference type="SMART" id="SM00491">
    <property type="entry name" value="HELICc2"/>
    <property type="match status" value="1"/>
</dbReference>
<keyword evidence="10" id="KW-0411">Iron-sulfur</keyword>
<dbReference type="SMART" id="SM00488">
    <property type="entry name" value="DEXDc2"/>
    <property type="match status" value="1"/>
</dbReference>
<keyword evidence="11" id="KW-0238">DNA-binding</keyword>
<protein>
    <recommendedName>
        <fullName evidence="16">Regulator of telomere elongation helicase 1 homolog</fullName>
    </recommendedName>
</protein>
<keyword evidence="7 19" id="KW-0347">Helicase</keyword>
<dbReference type="GO" id="GO:0045910">
    <property type="term" value="P:negative regulation of DNA recombination"/>
    <property type="evidence" value="ECO:0007669"/>
    <property type="project" value="TreeGrafter"/>
</dbReference>
<dbReference type="Gene3D" id="1.20.1160.20">
    <property type="match status" value="1"/>
</dbReference>
<evidence type="ECO:0000256" key="14">
    <source>
        <dbReference type="ARBA" id="ARBA00023242"/>
    </source>
</evidence>
<reference evidence="19" key="1">
    <citation type="submission" date="2025-08" db="UniProtKB">
        <authorList>
            <consortium name="RefSeq"/>
        </authorList>
    </citation>
    <scope>IDENTIFICATION</scope>
    <source>
        <tissue evidence="19">Whole body</tissue>
    </source>
</reference>
<dbReference type="FunFam" id="3.40.50.300:FF:000431">
    <property type="entry name" value="Regulator of telomere elongation helicase 1"/>
    <property type="match status" value="1"/>
</dbReference>
<keyword evidence="5" id="KW-0227">DNA damage</keyword>
<evidence type="ECO:0000256" key="10">
    <source>
        <dbReference type="ARBA" id="ARBA00023014"/>
    </source>
</evidence>
<keyword evidence="3" id="KW-0479">Metal-binding</keyword>
<evidence type="ECO:0000256" key="16">
    <source>
        <dbReference type="ARBA" id="ARBA00073810"/>
    </source>
</evidence>
<dbReference type="KEGG" id="ccal:108624724"/>
<dbReference type="GO" id="GO:0051539">
    <property type="term" value="F:4 iron, 4 sulfur cluster binding"/>
    <property type="evidence" value="ECO:0007669"/>
    <property type="project" value="UniProtKB-KW"/>
</dbReference>
<dbReference type="GO" id="GO:0070182">
    <property type="term" value="F:DNA polymerase binding"/>
    <property type="evidence" value="ECO:0007669"/>
    <property type="project" value="TreeGrafter"/>
</dbReference>
<dbReference type="Gene3D" id="3.40.50.300">
    <property type="entry name" value="P-loop containing nucleotide triphosphate hydrolases"/>
    <property type="match status" value="2"/>
</dbReference>
<proteinExistence type="predicted"/>
<evidence type="ECO:0000256" key="4">
    <source>
        <dbReference type="ARBA" id="ARBA00022741"/>
    </source>
</evidence>
<dbReference type="Pfam" id="PF23116">
    <property type="entry name" value="HHD_RTEL1"/>
    <property type="match status" value="1"/>
</dbReference>
<evidence type="ECO:0000256" key="9">
    <source>
        <dbReference type="ARBA" id="ARBA00023004"/>
    </source>
</evidence>
<evidence type="ECO:0000256" key="6">
    <source>
        <dbReference type="ARBA" id="ARBA00022801"/>
    </source>
</evidence>
<dbReference type="InterPro" id="IPR027417">
    <property type="entry name" value="P-loop_NTPase"/>
</dbReference>
<dbReference type="GeneID" id="108624724"/>
<accession>A0AAJ7S0K8</accession>
<evidence type="ECO:0000313" key="19">
    <source>
        <dbReference type="RefSeq" id="XP_026669132.1"/>
    </source>
</evidence>
<keyword evidence="13" id="KW-0413">Isomerase</keyword>
<evidence type="ECO:0000256" key="3">
    <source>
        <dbReference type="ARBA" id="ARBA00022723"/>
    </source>
</evidence>
<comment type="subcellular location">
    <subcellularLocation>
        <location evidence="1">Nucleus</location>
    </subcellularLocation>
</comment>
<feature type="domain" description="Helicase ATP-binding" evidence="17">
    <location>
        <begin position="7"/>
        <end position="327"/>
    </location>
</feature>
<evidence type="ECO:0000256" key="13">
    <source>
        <dbReference type="ARBA" id="ARBA00023235"/>
    </source>
</evidence>
<dbReference type="Proteomes" id="UP000694925">
    <property type="component" value="Unplaced"/>
</dbReference>
<dbReference type="InterPro" id="IPR045028">
    <property type="entry name" value="DinG/Rad3-like"/>
</dbReference>
<keyword evidence="8" id="KW-0067">ATP-binding</keyword>
<dbReference type="InterPro" id="IPR006555">
    <property type="entry name" value="ATP-dep_Helicase_C"/>
</dbReference>
<dbReference type="PROSITE" id="PS51193">
    <property type="entry name" value="HELICASE_ATP_BIND_2"/>
    <property type="match status" value="1"/>
</dbReference>
<dbReference type="CTD" id="51750"/>
<dbReference type="CDD" id="cd18788">
    <property type="entry name" value="SF2_C_XPD"/>
    <property type="match status" value="1"/>
</dbReference>
<dbReference type="GO" id="GO:0003677">
    <property type="term" value="F:DNA binding"/>
    <property type="evidence" value="ECO:0007669"/>
    <property type="project" value="UniProtKB-KW"/>
</dbReference>
<keyword evidence="6" id="KW-0378">Hydrolase</keyword>
<organism evidence="18 19">
    <name type="scientific">Ceratina calcarata</name>
    <dbReference type="NCBI Taxonomy" id="156304"/>
    <lineage>
        <taxon>Eukaryota</taxon>
        <taxon>Metazoa</taxon>
        <taxon>Ecdysozoa</taxon>
        <taxon>Arthropoda</taxon>
        <taxon>Hexapoda</taxon>
        <taxon>Insecta</taxon>
        <taxon>Pterygota</taxon>
        <taxon>Neoptera</taxon>
        <taxon>Endopterygota</taxon>
        <taxon>Hymenoptera</taxon>
        <taxon>Apocrita</taxon>
        <taxon>Aculeata</taxon>
        <taxon>Apoidea</taxon>
        <taxon>Anthophila</taxon>
        <taxon>Apidae</taxon>
        <taxon>Ceratina</taxon>
        <taxon>Zadontomerus</taxon>
    </lineage>
</organism>
<dbReference type="GO" id="GO:0046872">
    <property type="term" value="F:metal ion binding"/>
    <property type="evidence" value="ECO:0007669"/>
    <property type="project" value="UniProtKB-KW"/>
</dbReference>
<evidence type="ECO:0000256" key="5">
    <source>
        <dbReference type="ARBA" id="ARBA00022763"/>
    </source>
</evidence>
<evidence type="ECO:0000256" key="8">
    <source>
        <dbReference type="ARBA" id="ARBA00022840"/>
    </source>
</evidence>
<dbReference type="GO" id="GO:0003678">
    <property type="term" value="F:DNA helicase activity"/>
    <property type="evidence" value="ECO:0007669"/>
    <property type="project" value="InterPro"/>
</dbReference>
<evidence type="ECO:0000313" key="18">
    <source>
        <dbReference type="Proteomes" id="UP000694925"/>
    </source>
</evidence>
<gene>
    <name evidence="19" type="primary">LOC108624724</name>
</gene>
<dbReference type="InterPro" id="IPR010614">
    <property type="entry name" value="RAD3-like_helicase_DEAD"/>
</dbReference>
<dbReference type="PANTHER" id="PTHR11472:SF34">
    <property type="entry name" value="REGULATOR OF TELOMERE ELONGATION HELICASE 1"/>
    <property type="match status" value="1"/>
</dbReference>
<comment type="catalytic activity">
    <reaction evidence="15">
        <text>ATP + H2O = ADP + phosphate + H(+)</text>
        <dbReference type="Rhea" id="RHEA:13065"/>
        <dbReference type="ChEBI" id="CHEBI:15377"/>
        <dbReference type="ChEBI" id="CHEBI:15378"/>
        <dbReference type="ChEBI" id="CHEBI:30616"/>
        <dbReference type="ChEBI" id="CHEBI:43474"/>
        <dbReference type="ChEBI" id="CHEBI:456216"/>
    </reaction>
</comment>
<dbReference type="GO" id="GO:0016818">
    <property type="term" value="F:hydrolase activity, acting on acid anhydrides, in phosphorus-containing anhydrides"/>
    <property type="evidence" value="ECO:0007669"/>
    <property type="project" value="InterPro"/>
</dbReference>
<evidence type="ECO:0000256" key="11">
    <source>
        <dbReference type="ARBA" id="ARBA00023125"/>
    </source>
</evidence>
<dbReference type="PANTHER" id="PTHR11472">
    <property type="entry name" value="DNA REPAIR DEAD HELICASE RAD3/XP-D SUBFAMILY MEMBER"/>
    <property type="match status" value="1"/>
</dbReference>
<evidence type="ECO:0000256" key="15">
    <source>
        <dbReference type="ARBA" id="ARBA00049360"/>
    </source>
</evidence>
<keyword evidence="2" id="KW-0004">4Fe-4S</keyword>
<keyword evidence="18" id="KW-1185">Reference proteome</keyword>
<dbReference type="InterPro" id="IPR014013">
    <property type="entry name" value="Helic_SF1/SF2_ATP-bd_DinG/Rad3"/>
</dbReference>
<dbReference type="GO" id="GO:0005524">
    <property type="term" value="F:ATP binding"/>
    <property type="evidence" value="ECO:0007669"/>
    <property type="project" value="UniProtKB-KW"/>
</dbReference>
<keyword evidence="12" id="KW-0234">DNA repair</keyword>
<name>A0AAJ7S0K8_9HYME</name>
<evidence type="ECO:0000256" key="12">
    <source>
        <dbReference type="ARBA" id="ARBA00023204"/>
    </source>
</evidence>
<dbReference type="GO" id="GO:0005634">
    <property type="term" value="C:nucleus"/>
    <property type="evidence" value="ECO:0007669"/>
    <property type="project" value="UniProtKB-SubCell"/>
</dbReference>
<dbReference type="InterPro" id="IPR006554">
    <property type="entry name" value="Helicase-like_DEXD_c2"/>
</dbReference>
<dbReference type="RefSeq" id="XP_026669132.1">
    <property type="nucleotide sequence ID" value="XM_026813331.1"/>
</dbReference>
<dbReference type="GO" id="GO:0090657">
    <property type="term" value="P:telomeric loop disassembly"/>
    <property type="evidence" value="ECO:0007669"/>
    <property type="project" value="TreeGrafter"/>
</dbReference>
<evidence type="ECO:0000256" key="7">
    <source>
        <dbReference type="ARBA" id="ARBA00022806"/>
    </source>
</evidence>
<dbReference type="SUPFAM" id="SSF52540">
    <property type="entry name" value="P-loop containing nucleoside triphosphate hydrolases"/>
    <property type="match status" value="1"/>
</dbReference>